<dbReference type="InterPro" id="IPR036388">
    <property type="entry name" value="WH-like_DNA-bd_sf"/>
</dbReference>
<reference evidence="7 8" key="1">
    <citation type="submission" date="2015-10" db="EMBL/GenBank/DDBJ databases">
        <title>Draft genome sequence of Streptomyces griseoruber DSM 40281, type strain for the species Streptomyces griseoruber.</title>
        <authorList>
            <person name="Ruckert C."/>
            <person name="Winkler A."/>
            <person name="Kalinowski J."/>
            <person name="Kampfer P."/>
            <person name="Glaeser S."/>
        </authorList>
    </citation>
    <scope>NUCLEOTIDE SEQUENCE [LARGE SCALE GENOMIC DNA]</scope>
    <source>
        <strain evidence="7 8">DSM 40281</strain>
    </source>
</reference>
<evidence type="ECO:0000313" key="7">
    <source>
        <dbReference type="EMBL" id="KUN82789.1"/>
    </source>
</evidence>
<feature type="domain" description="HTH asnC-type" evidence="6">
    <location>
        <begin position="186"/>
        <end position="222"/>
    </location>
</feature>
<dbReference type="GO" id="GO:0043200">
    <property type="term" value="P:response to amino acid"/>
    <property type="evidence" value="ECO:0007669"/>
    <property type="project" value="TreeGrafter"/>
</dbReference>
<dbReference type="PRINTS" id="PR00033">
    <property type="entry name" value="HTHASNC"/>
</dbReference>
<dbReference type="OrthoDB" id="4050641at2"/>
<dbReference type="GO" id="GO:0043565">
    <property type="term" value="F:sequence-specific DNA binding"/>
    <property type="evidence" value="ECO:0007669"/>
    <property type="project" value="InterPro"/>
</dbReference>
<evidence type="ECO:0000256" key="2">
    <source>
        <dbReference type="ARBA" id="ARBA00023125"/>
    </source>
</evidence>
<evidence type="ECO:0000259" key="6">
    <source>
        <dbReference type="Pfam" id="PF13404"/>
    </source>
</evidence>
<dbReference type="SMART" id="SM00344">
    <property type="entry name" value="HTH_ASNC"/>
    <property type="match status" value="1"/>
</dbReference>
<feature type="domain" description="Transcription regulator AsnC/Lrp ligand binding" evidence="5">
    <location>
        <begin position="256"/>
        <end position="306"/>
    </location>
</feature>
<dbReference type="PANTHER" id="PTHR30154">
    <property type="entry name" value="LEUCINE-RESPONSIVE REGULATORY PROTEIN"/>
    <property type="match status" value="1"/>
</dbReference>
<feature type="compositionally biased region" description="Gly residues" evidence="4">
    <location>
        <begin position="168"/>
        <end position="177"/>
    </location>
</feature>
<dbReference type="InterPro" id="IPR019887">
    <property type="entry name" value="Tscrpt_reg_AsnC/Lrp_C"/>
</dbReference>
<keyword evidence="1" id="KW-0805">Transcription regulation</keyword>
<keyword evidence="2" id="KW-0238">DNA-binding</keyword>
<organism evidence="7 8">
    <name type="scientific">Streptomyces griseoruber</name>
    <dbReference type="NCBI Taxonomy" id="1943"/>
    <lineage>
        <taxon>Bacteria</taxon>
        <taxon>Bacillati</taxon>
        <taxon>Actinomycetota</taxon>
        <taxon>Actinomycetes</taxon>
        <taxon>Kitasatosporales</taxon>
        <taxon>Streptomycetaceae</taxon>
        <taxon>Streptomyces</taxon>
    </lineage>
</organism>
<feature type="domain" description="HTH asnC-type" evidence="6">
    <location>
        <begin position="10"/>
        <end position="48"/>
    </location>
</feature>
<evidence type="ECO:0000313" key="8">
    <source>
        <dbReference type="Proteomes" id="UP000052982"/>
    </source>
</evidence>
<dbReference type="Gene3D" id="3.30.70.920">
    <property type="match status" value="2"/>
</dbReference>
<evidence type="ECO:0000256" key="4">
    <source>
        <dbReference type="SAM" id="MobiDB-lite"/>
    </source>
</evidence>
<dbReference type="Pfam" id="PF01037">
    <property type="entry name" value="AsnC_trans_reg"/>
    <property type="match status" value="2"/>
</dbReference>
<dbReference type="InterPro" id="IPR019888">
    <property type="entry name" value="Tscrpt_reg_AsnC-like"/>
</dbReference>
<dbReference type="EMBL" id="LMWW01000029">
    <property type="protein sequence ID" value="KUN82789.1"/>
    <property type="molecule type" value="Genomic_DNA"/>
</dbReference>
<dbReference type="InterPro" id="IPR036390">
    <property type="entry name" value="WH_DNA-bd_sf"/>
</dbReference>
<dbReference type="AlphaFoldDB" id="A0A101SZM2"/>
<gene>
    <name evidence="7" type="ORF">AQJ64_18545</name>
</gene>
<accession>A0A101SZM2</accession>
<name>A0A101SZM2_9ACTN</name>
<feature type="domain" description="Transcription regulator AsnC/Lrp ligand binding" evidence="5">
    <location>
        <begin position="74"/>
        <end position="142"/>
    </location>
</feature>
<dbReference type="SUPFAM" id="SSF54909">
    <property type="entry name" value="Dimeric alpha+beta barrel"/>
    <property type="match status" value="2"/>
</dbReference>
<dbReference type="Gene3D" id="1.10.10.10">
    <property type="entry name" value="Winged helix-like DNA-binding domain superfamily/Winged helix DNA-binding domain"/>
    <property type="match status" value="2"/>
</dbReference>
<dbReference type="GO" id="GO:0005829">
    <property type="term" value="C:cytosol"/>
    <property type="evidence" value="ECO:0007669"/>
    <property type="project" value="TreeGrafter"/>
</dbReference>
<dbReference type="SUPFAM" id="SSF46785">
    <property type="entry name" value="Winged helix' DNA-binding domain"/>
    <property type="match status" value="1"/>
</dbReference>
<evidence type="ECO:0000256" key="1">
    <source>
        <dbReference type="ARBA" id="ARBA00023015"/>
    </source>
</evidence>
<dbReference type="InterPro" id="IPR011008">
    <property type="entry name" value="Dimeric_a/b-barrel"/>
</dbReference>
<keyword evidence="8" id="KW-1185">Reference proteome</keyword>
<evidence type="ECO:0000256" key="3">
    <source>
        <dbReference type="ARBA" id="ARBA00023163"/>
    </source>
</evidence>
<proteinExistence type="predicted"/>
<dbReference type="STRING" id="1943.AQJ64_18545"/>
<dbReference type="PANTHER" id="PTHR30154:SF34">
    <property type="entry name" value="TRANSCRIPTIONAL REGULATOR AZLB"/>
    <property type="match status" value="1"/>
</dbReference>
<feature type="region of interest" description="Disordered" evidence="4">
    <location>
        <begin position="163"/>
        <end position="182"/>
    </location>
</feature>
<evidence type="ECO:0000259" key="5">
    <source>
        <dbReference type="Pfam" id="PF01037"/>
    </source>
</evidence>
<comment type="caution">
    <text evidence="7">The sequence shown here is derived from an EMBL/GenBank/DDBJ whole genome shotgun (WGS) entry which is preliminary data.</text>
</comment>
<dbReference type="InterPro" id="IPR000485">
    <property type="entry name" value="AsnC-type_HTH_dom"/>
</dbReference>
<dbReference type="Proteomes" id="UP000052982">
    <property type="component" value="Unassembled WGS sequence"/>
</dbReference>
<sequence>MRRQVPVLSEGDLALIHALQLRPRASWTELGRTLGVDAVTAARRFRQLTERGEAWVGVSPGPTLLHRLCVAFAEIDCAAGAADAVAGALRGHPHAVTIERTADTHRLLATVVTADIAAMARYTLDVLSAVPGIAAVRTRIVTHMFAEGGQWQIDALDREQRSLLRTPPGGGETGRGTGSEEITSRDRTLLSLLHYDGRASFQTLAEALGTTAFTVRRRLDRLTRLGLVRFRCDFARPLGGWPVAVTFWATAPVRELPAVGHALVRLPEVRNCAAVTGEHNLVVQATLHSVSDVPRLEIRLCDVHPGLVVTDRTMTLRHDKLLGRVLDPRGRSLGVVPPDVWCEPGTSAPAP</sequence>
<protein>
    <submittedName>
        <fullName evidence="7">AsnC family transcriptional regulator</fullName>
    </submittedName>
</protein>
<dbReference type="Pfam" id="PF13404">
    <property type="entry name" value="HTH_AsnC-type"/>
    <property type="match status" value="2"/>
</dbReference>
<keyword evidence="3" id="KW-0804">Transcription</keyword>